<dbReference type="RefSeq" id="WP_184399418.1">
    <property type="nucleotide sequence ID" value="NZ_BAAAJD010000068.1"/>
</dbReference>
<organism evidence="2 3">
    <name type="scientific">Nocardiopsis composta</name>
    <dbReference type="NCBI Taxonomy" id="157465"/>
    <lineage>
        <taxon>Bacteria</taxon>
        <taxon>Bacillati</taxon>
        <taxon>Actinomycetota</taxon>
        <taxon>Actinomycetes</taxon>
        <taxon>Streptosporangiales</taxon>
        <taxon>Nocardiopsidaceae</taxon>
        <taxon>Nocardiopsis</taxon>
    </lineage>
</organism>
<gene>
    <name evidence="2" type="ORF">HDA36_006268</name>
</gene>
<sequence length="81" mass="8562">MARKLRTAVAGAAATAAMTGALLLGAAAPASASGGHDDCPRKCDHGYSHTHHGHGHGHGKWCYDKHHGFYYWLGVVKVSIR</sequence>
<feature type="chain" id="PRO_5031334867" evidence="1">
    <location>
        <begin position="33"/>
        <end position="81"/>
    </location>
</feature>
<dbReference type="AlphaFoldDB" id="A0A7W8VHF7"/>
<reference evidence="2 3" key="1">
    <citation type="submission" date="2020-08" db="EMBL/GenBank/DDBJ databases">
        <title>Sequencing the genomes of 1000 actinobacteria strains.</title>
        <authorList>
            <person name="Klenk H.-P."/>
        </authorList>
    </citation>
    <scope>NUCLEOTIDE SEQUENCE [LARGE SCALE GENOMIC DNA]</scope>
    <source>
        <strain evidence="2 3">DSM 44551</strain>
    </source>
</reference>
<evidence type="ECO:0000256" key="1">
    <source>
        <dbReference type="SAM" id="SignalP"/>
    </source>
</evidence>
<feature type="signal peptide" evidence="1">
    <location>
        <begin position="1"/>
        <end position="32"/>
    </location>
</feature>
<protein>
    <submittedName>
        <fullName evidence="2">Spy/CpxP family protein refolding chaperone</fullName>
    </submittedName>
</protein>
<dbReference type="Proteomes" id="UP000572635">
    <property type="component" value="Unassembled WGS sequence"/>
</dbReference>
<accession>A0A7W8VHF7</accession>
<proteinExistence type="predicted"/>
<evidence type="ECO:0000313" key="2">
    <source>
        <dbReference type="EMBL" id="MBB5436120.1"/>
    </source>
</evidence>
<evidence type="ECO:0000313" key="3">
    <source>
        <dbReference type="Proteomes" id="UP000572635"/>
    </source>
</evidence>
<comment type="caution">
    <text evidence="2">The sequence shown here is derived from an EMBL/GenBank/DDBJ whole genome shotgun (WGS) entry which is preliminary data.</text>
</comment>
<keyword evidence="3" id="KW-1185">Reference proteome</keyword>
<dbReference type="EMBL" id="JACHDB010000002">
    <property type="protein sequence ID" value="MBB5436120.1"/>
    <property type="molecule type" value="Genomic_DNA"/>
</dbReference>
<keyword evidence="1" id="KW-0732">Signal</keyword>
<name>A0A7W8VHF7_9ACTN</name>